<dbReference type="Gene3D" id="3.30.560.10">
    <property type="entry name" value="Glucose Oxidase, domain 3"/>
    <property type="match status" value="1"/>
</dbReference>
<dbReference type="EMBL" id="JACAZH010000009">
    <property type="protein sequence ID" value="KAF7359162.1"/>
    <property type="molecule type" value="Genomic_DNA"/>
</dbReference>
<evidence type="ECO:0000313" key="5">
    <source>
        <dbReference type="EMBL" id="KAF7359162.1"/>
    </source>
</evidence>
<evidence type="ECO:0000256" key="2">
    <source>
        <dbReference type="ARBA" id="ARBA00010790"/>
    </source>
</evidence>
<dbReference type="Pfam" id="PF00732">
    <property type="entry name" value="GMC_oxred_N"/>
    <property type="match status" value="1"/>
</dbReference>
<accession>A0A8H6YHE8</accession>
<reference evidence="5" key="1">
    <citation type="submission" date="2020-05" db="EMBL/GenBank/DDBJ databases">
        <title>Mycena genomes resolve the evolution of fungal bioluminescence.</title>
        <authorList>
            <person name="Tsai I.J."/>
        </authorList>
    </citation>
    <scope>NUCLEOTIDE SEQUENCE</scope>
    <source>
        <strain evidence="5">160909Yilan</strain>
    </source>
</reference>
<dbReference type="InterPro" id="IPR012132">
    <property type="entry name" value="GMC_OxRdtase"/>
</dbReference>
<evidence type="ECO:0000256" key="1">
    <source>
        <dbReference type="ARBA" id="ARBA00001974"/>
    </source>
</evidence>
<dbReference type="Gene3D" id="3.50.50.60">
    <property type="entry name" value="FAD/NAD(P)-binding domain"/>
    <property type="match status" value="1"/>
</dbReference>
<dbReference type="OrthoDB" id="269227at2759"/>
<keyword evidence="6" id="KW-1185">Reference proteome</keyword>
<protein>
    <recommendedName>
        <fullName evidence="7">Glucose-methanol-choline oxidoreductase N-terminal domain-containing protein</fullName>
    </recommendedName>
</protein>
<feature type="domain" description="Glucose-methanol-choline oxidoreductase N-terminal" evidence="3">
    <location>
        <begin position="205"/>
        <end position="338"/>
    </location>
</feature>
<organism evidence="5 6">
    <name type="scientific">Mycena sanguinolenta</name>
    <dbReference type="NCBI Taxonomy" id="230812"/>
    <lineage>
        <taxon>Eukaryota</taxon>
        <taxon>Fungi</taxon>
        <taxon>Dikarya</taxon>
        <taxon>Basidiomycota</taxon>
        <taxon>Agaricomycotina</taxon>
        <taxon>Agaricomycetes</taxon>
        <taxon>Agaricomycetidae</taxon>
        <taxon>Agaricales</taxon>
        <taxon>Marasmiineae</taxon>
        <taxon>Mycenaceae</taxon>
        <taxon>Mycena</taxon>
    </lineage>
</organism>
<dbReference type="GO" id="GO:0016614">
    <property type="term" value="F:oxidoreductase activity, acting on CH-OH group of donors"/>
    <property type="evidence" value="ECO:0007669"/>
    <property type="project" value="InterPro"/>
</dbReference>
<comment type="similarity">
    <text evidence="2">Belongs to the GMC oxidoreductase family.</text>
</comment>
<evidence type="ECO:0000313" key="6">
    <source>
        <dbReference type="Proteomes" id="UP000623467"/>
    </source>
</evidence>
<dbReference type="PANTHER" id="PTHR11552:SF100">
    <property type="entry name" value="DEHYDROGENASE, PUTATIVE (AFU_ORTHOLOGUE AFUA_5G00630)-RELATED"/>
    <property type="match status" value="1"/>
</dbReference>
<dbReference type="InterPro" id="IPR007867">
    <property type="entry name" value="GMC_OxRtase_C"/>
</dbReference>
<dbReference type="InterPro" id="IPR036188">
    <property type="entry name" value="FAD/NAD-bd_sf"/>
</dbReference>
<dbReference type="SUPFAM" id="SSF54373">
    <property type="entry name" value="FAD-linked reductases, C-terminal domain"/>
    <property type="match status" value="1"/>
</dbReference>
<dbReference type="InterPro" id="IPR000172">
    <property type="entry name" value="GMC_OxRdtase_N"/>
</dbReference>
<evidence type="ECO:0008006" key="7">
    <source>
        <dbReference type="Google" id="ProtNLM"/>
    </source>
</evidence>
<dbReference type="SUPFAM" id="SSF51905">
    <property type="entry name" value="FAD/NAD(P)-binding domain"/>
    <property type="match status" value="1"/>
</dbReference>
<dbReference type="Pfam" id="PF05199">
    <property type="entry name" value="GMC_oxred_C"/>
    <property type="match status" value="1"/>
</dbReference>
<evidence type="ECO:0000259" key="4">
    <source>
        <dbReference type="Pfam" id="PF05199"/>
    </source>
</evidence>
<gene>
    <name evidence="5" type="ORF">MSAN_01257900</name>
</gene>
<dbReference type="PANTHER" id="PTHR11552">
    <property type="entry name" value="GLUCOSE-METHANOL-CHOLINE GMC OXIDOREDUCTASE"/>
    <property type="match status" value="1"/>
</dbReference>
<sequence length="570" mass="62864">MSGRAQVEGRLLLVWQKTDFQFFLVDAGNDVDTFNTTLPAYFARATEDPTIELAYNIKEFSDPDSRIAWYPRARALGGSTQHNAMINIISATQTDFDNISTNFADPSWTRSNMQEYFKKIEKNLYLLPTLLTLADHGFTGWLKTTLLPYLSLLNNLDIVDPQLLTIFTSLTLSPNPPILDLNALAEDSSVGINTPSFTVDENHVRSSVYNRLTAVNESTSGLNITLNTLATKILLCQGSDGLPTAYGLEFVRDAALPVAGNFEGKEDLDGRVQSVMARHEVIVSAGVFQSPQLVGLSLSHFKHWLIILSGIGNSTELSEFGIETVVDLPGVGSNLQDHDEIVVIWDLVDDFKLLQGCTFLSDPAQDPCLEDWLETDHMNIYGFSPVLDVIITKSNEALAESDIFTYLAPAYFEGIFRGKLSEPNHICPTNVSGRDVLDIEKMHFEAEDGPSDMQALADGINRIRSLVENSAIKDFIVQEAVPGSDANLTQYILDRVFGHHACCTNPIGLSTDPNAVLDNEFRVHGVDQLRVVDLSSWPNVPGYFVTTPTYMISEKAADVIMSAAQARNSK</sequence>
<name>A0A8H6YHE8_9AGAR</name>
<comment type="caution">
    <text evidence="5">The sequence shown here is derived from an EMBL/GenBank/DDBJ whole genome shotgun (WGS) entry which is preliminary data.</text>
</comment>
<proteinExistence type="inferred from homology"/>
<dbReference type="AlphaFoldDB" id="A0A8H6YHE8"/>
<feature type="domain" description="Glucose-methanol-choline oxidoreductase C-terminal" evidence="4">
    <location>
        <begin position="432"/>
        <end position="552"/>
    </location>
</feature>
<dbReference type="Proteomes" id="UP000623467">
    <property type="component" value="Unassembled WGS sequence"/>
</dbReference>
<dbReference type="GO" id="GO:0050660">
    <property type="term" value="F:flavin adenine dinucleotide binding"/>
    <property type="evidence" value="ECO:0007669"/>
    <property type="project" value="InterPro"/>
</dbReference>
<dbReference type="PIRSF" id="PIRSF000137">
    <property type="entry name" value="Alcohol_oxidase"/>
    <property type="match status" value="1"/>
</dbReference>
<comment type="cofactor">
    <cofactor evidence="1">
        <name>FAD</name>
        <dbReference type="ChEBI" id="CHEBI:57692"/>
    </cofactor>
</comment>
<evidence type="ECO:0000259" key="3">
    <source>
        <dbReference type="Pfam" id="PF00732"/>
    </source>
</evidence>